<protein>
    <submittedName>
        <fullName evidence="1">Uncharacterized protein</fullName>
    </submittedName>
</protein>
<proteinExistence type="predicted"/>
<dbReference type="Proteomes" id="UP000287972">
    <property type="component" value="Unassembled WGS sequence"/>
</dbReference>
<evidence type="ECO:0000313" key="2">
    <source>
        <dbReference type="Proteomes" id="UP000287972"/>
    </source>
</evidence>
<accession>A0A428NQR4</accession>
<keyword evidence="2" id="KW-1185">Reference proteome</keyword>
<sequence>MHPLDHYSAAPPVLVTVSLDLSELNLMRSLLSALEVSQTTPAATACLYFPRAQSKQTNTLKHNARPFLWLLAAIFPVSTTDIDSIAFLTIQSGKLPDAQSMGTTILYTLALLKGFWTERFSGVRQQRAKPSLAGFGTSVRGSGLASSHQAPPLEQRDTQYTGLEMAKVQASCDEQKRMAILAHLLPRKAAFFNAVSPTNVPGVVSRSISFYSALELALLGTIPQTITLYNASTTMQYPPAGNTHLP</sequence>
<dbReference type="EMBL" id="NKCL01001135">
    <property type="protein sequence ID" value="RSL43128.1"/>
    <property type="molecule type" value="Genomic_DNA"/>
</dbReference>
<name>A0A428NQR4_9HYPO</name>
<feature type="non-terminal residue" evidence="1">
    <location>
        <position position="246"/>
    </location>
</feature>
<comment type="caution">
    <text evidence="1">The sequence shown here is derived from an EMBL/GenBank/DDBJ whole genome shotgun (WGS) entry which is preliminary data.</text>
</comment>
<dbReference type="AlphaFoldDB" id="A0A428NQR4"/>
<organism evidence="1 2">
    <name type="scientific">Fusarium floridanum</name>
    <dbReference type="NCBI Taxonomy" id="1325733"/>
    <lineage>
        <taxon>Eukaryota</taxon>
        <taxon>Fungi</taxon>
        <taxon>Dikarya</taxon>
        <taxon>Ascomycota</taxon>
        <taxon>Pezizomycotina</taxon>
        <taxon>Sordariomycetes</taxon>
        <taxon>Hypocreomycetidae</taxon>
        <taxon>Hypocreales</taxon>
        <taxon>Nectriaceae</taxon>
        <taxon>Fusarium</taxon>
        <taxon>Fusarium solani species complex</taxon>
    </lineage>
</organism>
<gene>
    <name evidence="1" type="ORF">CEP51_016401</name>
</gene>
<reference evidence="1 2" key="1">
    <citation type="submission" date="2017-06" db="EMBL/GenBank/DDBJ databases">
        <title>Comparative genomic analysis of Ambrosia Fusariam Clade fungi.</title>
        <authorList>
            <person name="Stajich J.E."/>
            <person name="Carrillo J."/>
            <person name="Kijimoto T."/>
            <person name="Eskalen A."/>
            <person name="O'Donnell K."/>
            <person name="Kasson M."/>
        </authorList>
    </citation>
    <scope>NUCLEOTIDE SEQUENCE [LARGE SCALE GENOMIC DNA]</scope>
    <source>
        <strain evidence="1 2">NRRL62606</strain>
    </source>
</reference>
<evidence type="ECO:0000313" key="1">
    <source>
        <dbReference type="EMBL" id="RSL43128.1"/>
    </source>
</evidence>